<dbReference type="InterPro" id="IPR026504">
    <property type="entry name" value="MNS1"/>
</dbReference>
<evidence type="ECO:0000256" key="14">
    <source>
        <dbReference type="SAM" id="Coils"/>
    </source>
</evidence>
<evidence type="ECO:0000256" key="8">
    <source>
        <dbReference type="ARBA" id="ARBA00023069"/>
    </source>
</evidence>
<proteinExistence type="inferred from homology"/>
<comment type="caution">
    <text evidence="17">The sequence shown here is derived from an EMBL/GenBank/DDBJ whole genome shotgun (WGS) entry which is preliminary data.</text>
</comment>
<keyword evidence="10" id="KW-0539">Nucleus</keyword>
<evidence type="ECO:0000256" key="11">
    <source>
        <dbReference type="ARBA" id="ARBA00023254"/>
    </source>
</evidence>
<dbReference type="OrthoDB" id="197839at2759"/>
<evidence type="ECO:0000313" key="18">
    <source>
        <dbReference type="Proteomes" id="UP000028828"/>
    </source>
</evidence>
<organism evidence="17 18">
    <name type="scientific">Toxoplasma gondii p89</name>
    <dbReference type="NCBI Taxonomy" id="943119"/>
    <lineage>
        <taxon>Eukaryota</taxon>
        <taxon>Sar</taxon>
        <taxon>Alveolata</taxon>
        <taxon>Apicomplexa</taxon>
        <taxon>Conoidasida</taxon>
        <taxon>Coccidia</taxon>
        <taxon>Eucoccidiorida</taxon>
        <taxon>Eimeriorina</taxon>
        <taxon>Sarcocystidae</taxon>
        <taxon>Toxoplasma</taxon>
    </lineage>
</organism>
<evidence type="ECO:0000256" key="10">
    <source>
        <dbReference type="ARBA" id="ARBA00023242"/>
    </source>
</evidence>
<keyword evidence="5" id="KW-0963">Cytoplasm</keyword>
<dbReference type="GO" id="GO:0005634">
    <property type="term" value="C:nucleus"/>
    <property type="evidence" value="ECO:0007669"/>
    <property type="project" value="UniProtKB-SubCell"/>
</dbReference>
<dbReference type="PANTHER" id="PTHR19265:SF0">
    <property type="entry name" value="MEIOSIS-SPECIFIC NUCLEAR STRUCTURAL PROTEIN 1"/>
    <property type="match status" value="1"/>
</dbReference>
<evidence type="ECO:0000256" key="4">
    <source>
        <dbReference type="ARBA" id="ARBA00014813"/>
    </source>
</evidence>
<evidence type="ECO:0000256" key="12">
    <source>
        <dbReference type="ARBA" id="ARBA00023273"/>
    </source>
</evidence>
<comment type="function">
    <text evidence="13">Microtubule inner protein (MIP) part of the dynein-decorated doublet microtubules (DMTs) in cilia axoneme, which is required for motile cilia beating. May play a role in the control of meiotic division and germ cell differentiation through regulation of pairing and recombination during meiosis. Required for sperm flagella assembly. May play a role in the assembly and function of the outer dynein arm-docking complex (ODA-DC). ODA-DC mediates outer dynein arms (ODA) binding onto the axonemal doublet microtubules.</text>
</comment>
<name>A0A086JG96_TOXGO</name>
<gene>
    <name evidence="17" type="ORF">TGP89_212075</name>
</gene>
<feature type="region of interest" description="Disordered" evidence="15">
    <location>
        <begin position="302"/>
        <end position="338"/>
    </location>
</feature>
<dbReference type="AlphaFoldDB" id="A0A086JG96"/>
<feature type="domain" description="Trichohyalin-plectin-homology" evidence="16">
    <location>
        <begin position="106"/>
        <end position="456"/>
    </location>
</feature>
<dbReference type="VEuPathDB" id="ToxoDB:TGP89_212075"/>
<dbReference type="GO" id="GO:0051321">
    <property type="term" value="P:meiotic cell cycle"/>
    <property type="evidence" value="ECO:0007669"/>
    <property type="project" value="UniProtKB-KW"/>
</dbReference>
<evidence type="ECO:0000256" key="3">
    <source>
        <dbReference type="ARBA" id="ARBA00009158"/>
    </source>
</evidence>
<dbReference type="PANTHER" id="PTHR19265">
    <property type="entry name" value="MEIOSIS-SPECIFIC NUCLEAR STRUCTURAL PROTEIN 1"/>
    <property type="match status" value="1"/>
</dbReference>
<dbReference type="InterPro" id="IPR043597">
    <property type="entry name" value="TPH_dom"/>
</dbReference>
<evidence type="ECO:0000256" key="2">
    <source>
        <dbReference type="ARBA" id="ARBA00004611"/>
    </source>
</evidence>
<keyword evidence="11" id="KW-0469">Meiosis</keyword>
<evidence type="ECO:0000256" key="15">
    <source>
        <dbReference type="SAM" id="MobiDB-lite"/>
    </source>
</evidence>
<protein>
    <recommendedName>
        <fullName evidence="4">Meiosis-specific nuclear structural protein 1</fullName>
    </recommendedName>
</protein>
<evidence type="ECO:0000256" key="9">
    <source>
        <dbReference type="ARBA" id="ARBA00023212"/>
    </source>
</evidence>
<keyword evidence="6" id="KW-0282">Flagellum</keyword>
<keyword evidence="12" id="KW-0966">Cell projection</keyword>
<accession>A0A086JG96</accession>
<feature type="region of interest" description="Disordered" evidence="15">
    <location>
        <begin position="174"/>
        <end position="205"/>
    </location>
</feature>
<feature type="coiled-coil region" evidence="14">
    <location>
        <begin position="83"/>
        <end position="132"/>
    </location>
</feature>
<comment type="subcellular location">
    <subcellularLocation>
        <location evidence="2">Cytoplasm</location>
        <location evidence="2">Cytoskeleton</location>
        <location evidence="2">Flagellum axoneme</location>
    </subcellularLocation>
    <subcellularLocation>
        <location evidence="1">Nucleus</location>
    </subcellularLocation>
</comment>
<keyword evidence="8" id="KW-0969">Cilium</keyword>
<comment type="similarity">
    <text evidence="3">Belongs to the MNS1 family.</text>
</comment>
<sequence length="486" mass="58975">MRRLVQARIDRQRAVEVRENQLREHLKSISLVNMKTQSDRRVEALRREREKKEEMMTLELDAMFTMHDQDACRKKRLIELEEMTAAELQREQAERTRAETYKRRVCDESEELRHLKEKLQMAKVNRERAAQVIEHQIRAVEEEEIQAAIDAQVEAGRLHLLEEEKRLQLQHLEKERAAKDMQRQQIGERRESRKREAAEEYNRDKAQVQDLIRQLLEQEDQDNRRNAAKRAAERQQIQESLRQKELWRQQQIALSEHEDAKIREYAALQAARNEKLDQEREEREAEKRRVLLELSRQKLERDAREKEHQQLLDDLHLDEKEELERQKAEAESRRKQEDRKALLRAFDEQMAEKERRRQEALENEQVYRQKLLAQFAEQDRIEQMNEQKKRLRIQEHMRQVERLIIQRRQLFEAEREAEKQTWERLAAVEEEKQTVVEQERLRLLREHAELAKFLPKGTLKKPQELDLLHEAAAQKRRLCRTQFTLT</sequence>
<evidence type="ECO:0000313" key="17">
    <source>
        <dbReference type="EMBL" id="KFG31164.1"/>
    </source>
</evidence>
<dbReference type="Pfam" id="PF13868">
    <property type="entry name" value="TPH"/>
    <property type="match status" value="1"/>
</dbReference>
<dbReference type="Proteomes" id="UP000028828">
    <property type="component" value="Unassembled WGS sequence"/>
</dbReference>
<keyword evidence="9" id="KW-0206">Cytoskeleton</keyword>
<evidence type="ECO:0000256" key="7">
    <source>
        <dbReference type="ARBA" id="ARBA00023054"/>
    </source>
</evidence>
<reference evidence="17 18" key="1">
    <citation type="submission" date="2014-03" db="EMBL/GenBank/DDBJ databases">
        <authorList>
            <person name="Sibley D."/>
            <person name="Venepally P."/>
            <person name="Karamycheva S."/>
            <person name="Hadjithomas M."/>
            <person name="Khan A."/>
            <person name="Brunk B."/>
            <person name="Roos D."/>
            <person name="Caler E."/>
            <person name="Lorenzi H."/>
        </authorList>
    </citation>
    <scope>NUCLEOTIDE SEQUENCE [LARGE SCALE GENOMIC DNA]</scope>
    <source>
        <strain evidence="18">p89</strain>
    </source>
</reference>
<evidence type="ECO:0000256" key="5">
    <source>
        <dbReference type="ARBA" id="ARBA00022490"/>
    </source>
</evidence>
<keyword evidence="7 14" id="KW-0175">Coiled coil</keyword>
<evidence type="ECO:0000259" key="16">
    <source>
        <dbReference type="Pfam" id="PF13868"/>
    </source>
</evidence>
<dbReference type="EMBL" id="AEYI02001984">
    <property type="protein sequence ID" value="KFG31164.1"/>
    <property type="molecule type" value="Genomic_DNA"/>
</dbReference>
<evidence type="ECO:0000256" key="1">
    <source>
        <dbReference type="ARBA" id="ARBA00004123"/>
    </source>
</evidence>
<evidence type="ECO:0000256" key="13">
    <source>
        <dbReference type="ARBA" id="ARBA00046114"/>
    </source>
</evidence>
<evidence type="ECO:0000256" key="6">
    <source>
        <dbReference type="ARBA" id="ARBA00022846"/>
    </source>
</evidence>